<evidence type="ECO:0000313" key="3">
    <source>
        <dbReference type="Proteomes" id="UP000051841"/>
    </source>
</evidence>
<name>A0A0R2HBV4_9FIRM</name>
<sequence>MKKIGIVTIIGDYNYGNRLQNYALYAVLKSLKYDVETINFKYMNCNVKNRIKILFRDVVVFLGLGRYKRNKKFRDFNKMIPFSKNIYNNTKIEVDKYEYFVCGSDQVWNYHFNEFGDNTLLKFSQKEKNIAYAASYGVSSIPKEYEEIYITGLNNFKSISLREQDGQVLTEKLIGKKCPVVLDPTLLLSREEWDSLVKSKIIKRKYILVYVLGDKLKNIERLFGNNFEIIYMNDRNNKDIYSCGPNEFLGLIKNAEFIITDSYHACIFSIIFEKKFAILDRMINNKKHMEGRINTLLKMVELNSLKINSIDEIVEKDLLNKNIDYDKCKKIINNEKDKSLKYLKDSLNR</sequence>
<evidence type="ECO:0000313" key="2">
    <source>
        <dbReference type="EMBL" id="KRN50434.1"/>
    </source>
</evidence>
<feature type="domain" description="Polysaccharide pyruvyl transferase" evidence="1">
    <location>
        <begin position="14"/>
        <end position="280"/>
    </location>
</feature>
<reference evidence="2 3" key="1">
    <citation type="journal article" date="2015" name="Genome Announc.">
        <title>Expanding the biotechnology potential of lactobacilli through comparative genomics of 213 strains and associated genera.</title>
        <authorList>
            <person name="Sun Z."/>
            <person name="Harris H.M."/>
            <person name="McCann A."/>
            <person name="Guo C."/>
            <person name="Argimon S."/>
            <person name="Zhang W."/>
            <person name="Yang X."/>
            <person name="Jeffery I.B."/>
            <person name="Cooney J.C."/>
            <person name="Kagawa T.F."/>
            <person name="Liu W."/>
            <person name="Song Y."/>
            <person name="Salvetti E."/>
            <person name="Wrobel A."/>
            <person name="Rasinkangas P."/>
            <person name="Parkhill J."/>
            <person name="Rea M.C."/>
            <person name="O'Sullivan O."/>
            <person name="Ritari J."/>
            <person name="Douillard F.P."/>
            <person name="Paul Ross R."/>
            <person name="Yang R."/>
            <person name="Briner A.E."/>
            <person name="Felis G.E."/>
            <person name="de Vos W.M."/>
            <person name="Barrangou R."/>
            <person name="Klaenhammer T.R."/>
            <person name="Caufield P.W."/>
            <person name="Cui Y."/>
            <person name="Zhang H."/>
            <person name="O'Toole P.W."/>
        </authorList>
    </citation>
    <scope>NUCLEOTIDE SEQUENCE [LARGE SCALE GENOMIC DNA]</scope>
    <source>
        <strain evidence="2 3">DSM 20405</strain>
    </source>
</reference>
<dbReference type="AlphaFoldDB" id="A0A0R2HBV4"/>
<dbReference type="InterPro" id="IPR007345">
    <property type="entry name" value="Polysacch_pyruvyl_Trfase"/>
</dbReference>
<organism evidence="2 3">
    <name type="scientific">Kandleria vitulina DSM 20405</name>
    <dbReference type="NCBI Taxonomy" id="1410657"/>
    <lineage>
        <taxon>Bacteria</taxon>
        <taxon>Bacillati</taxon>
        <taxon>Bacillota</taxon>
        <taxon>Erysipelotrichia</taxon>
        <taxon>Erysipelotrichales</taxon>
        <taxon>Coprobacillaceae</taxon>
        <taxon>Kandleria</taxon>
    </lineage>
</organism>
<dbReference type="EMBL" id="JQBL01000009">
    <property type="protein sequence ID" value="KRN50434.1"/>
    <property type="molecule type" value="Genomic_DNA"/>
</dbReference>
<gene>
    <name evidence="2" type="ORF">IV49_GL002082</name>
</gene>
<dbReference type="RefSeq" id="WP_051654380.1">
    <property type="nucleotide sequence ID" value="NZ_JNKN01000009.1"/>
</dbReference>
<accession>A0A0R2HBV4</accession>
<proteinExistence type="predicted"/>
<evidence type="ECO:0000259" key="1">
    <source>
        <dbReference type="Pfam" id="PF04230"/>
    </source>
</evidence>
<keyword evidence="3" id="KW-1185">Reference proteome</keyword>
<dbReference type="PATRIC" id="fig|1410657.5.peg.2151"/>
<comment type="caution">
    <text evidence="2">The sequence shown here is derived from an EMBL/GenBank/DDBJ whole genome shotgun (WGS) entry which is preliminary data.</text>
</comment>
<dbReference type="Pfam" id="PF04230">
    <property type="entry name" value="PS_pyruv_trans"/>
    <property type="match status" value="1"/>
</dbReference>
<protein>
    <recommendedName>
        <fullName evidence="1">Polysaccharide pyruvyl transferase domain-containing protein</fullName>
    </recommendedName>
</protein>
<dbReference type="Proteomes" id="UP000051841">
    <property type="component" value="Unassembled WGS sequence"/>
</dbReference>